<protein>
    <submittedName>
        <fullName evidence="1">Uncharacterized protein</fullName>
    </submittedName>
</protein>
<proteinExistence type="predicted"/>
<evidence type="ECO:0000313" key="1">
    <source>
        <dbReference type="EMBL" id="TVZ01650.1"/>
    </source>
</evidence>
<name>A0A6P2BRT3_9ACTN</name>
<comment type="caution">
    <text evidence="1">The sequence shown here is derived from an EMBL/GenBank/DDBJ whole genome shotgun (WGS) entry which is preliminary data.</text>
</comment>
<sequence length="71" mass="8136">MTVNISKADQQYVDDALTIEDEYESELAAVQVELTRFEVAPQEYAARRAEIAARAYFKLAEAHKRFLGRNN</sequence>
<gene>
    <name evidence="1" type="ORF">EAS64_29680</name>
</gene>
<dbReference type="Proteomes" id="UP000460272">
    <property type="component" value="Unassembled WGS sequence"/>
</dbReference>
<accession>A0A6P2BRT3</accession>
<dbReference type="EMBL" id="RPFW01000006">
    <property type="protein sequence ID" value="TVZ01650.1"/>
    <property type="molecule type" value="Genomic_DNA"/>
</dbReference>
<dbReference type="AlphaFoldDB" id="A0A6P2BRT3"/>
<dbReference type="RefSeq" id="WP_145858411.1">
    <property type="nucleotide sequence ID" value="NZ_RPFW01000006.1"/>
</dbReference>
<organism evidence="1 2">
    <name type="scientific">Trebonia kvetii</name>
    <dbReference type="NCBI Taxonomy" id="2480626"/>
    <lineage>
        <taxon>Bacteria</taxon>
        <taxon>Bacillati</taxon>
        <taxon>Actinomycetota</taxon>
        <taxon>Actinomycetes</taxon>
        <taxon>Streptosporangiales</taxon>
        <taxon>Treboniaceae</taxon>
        <taxon>Trebonia</taxon>
    </lineage>
</organism>
<keyword evidence="2" id="KW-1185">Reference proteome</keyword>
<evidence type="ECO:0000313" key="2">
    <source>
        <dbReference type="Proteomes" id="UP000460272"/>
    </source>
</evidence>
<reference evidence="1 2" key="1">
    <citation type="submission" date="2018-11" db="EMBL/GenBank/DDBJ databases">
        <title>Trebonia kvetii gen.nov., sp.nov., a novel acidophilic actinobacterium, and proposal of the new actinobacterial family Treboniaceae fam. nov.</title>
        <authorList>
            <person name="Rapoport D."/>
            <person name="Sagova-Mareckova M."/>
            <person name="Sedlacek I."/>
            <person name="Provaznik J."/>
            <person name="Kralova S."/>
            <person name="Pavlinic D."/>
            <person name="Benes V."/>
            <person name="Kopecky J."/>
        </authorList>
    </citation>
    <scope>NUCLEOTIDE SEQUENCE [LARGE SCALE GENOMIC DNA]</scope>
    <source>
        <strain evidence="1 2">15Tr583</strain>
    </source>
</reference>